<evidence type="ECO:0000313" key="1">
    <source>
        <dbReference type="EMBL" id="KAL0003905.1"/>
    </source>
</evidence>
<protein>
    <submittedName>
        <fullName evidence="1">Uncharacterized protein</fullName>
    </submittedName>
</protein>
<evidence type="ECO:0000313" key="2">
    <source>
        <dbReference type="Proteomes" id="UP001459277"/>
    </source>
</evidence>
<name>A0AAW2D3H1_9ROSI</name>
<dbReference type="AlphaFoldDB" id="A0AAW2D3H1"/>
<comment type="caution">
    <text evidence="1">The sequence shown here is derived from an EMBL/GenBank/DDBJ whole genome shotgun (WGS) entry which is preliminary data.</text>
</comment>
<keyword evidence="2" id="KW-1185">Reference proteome</keyword>
<reference evidence="1 2" key="1">
    <citation type="submission" date="2024-01" db="EMBL/GenBank/DDBJ databases">
        <title>A telomere-to-telomere, gap-free genome of sweet tea (Lithocarpus litseifolius).</title>
        <authorList>
            <person name="Zhou J."/>
        </authorList>
    </citation>
    <scope>NUCLEOTIDE SEQUENCE [LARGE SCALE GENOMIC DNA]</scope>
    <source>
        <strain evidence="1">Zhou-2022a</strain>
        <tissue evidence="1">Leaf</tissue>
    </source>
</reference>
<dbReference type="EMBL" id="JAZDWU010000004">
    <property type="protein sequence ID" value="KAL0003905.1"/>
    <property type="molecule type" value="Genomic_DNA"/>
</dbReference>
<proteinExistence type="predicted"/>
<organism evidence="1 2">
    <name type="scientific">Lithocarpus litseifolius</name>
    <dbReference type="NCBI Taxonomy" id="425828"/>
    <lineage>
        <taxon>Eukaryota</taxon>
        <taxon>Viridiplantae</taxon>
        <taxon>Streptophyta</taxon>
        <taxon>Embryophyta</taxon>
        <taxon>Tracheophyta</taxon>
        <taxon>Spermatophyta</taxon>
        <taxon>Magnoliopsida</taxon>
        <taxon>eudicotyledons</taxon>
        <taxon>Gunneridae</taxon>
        <taxon>Pentapetalae</taxon>
        <taxon>rosids</taxon>
        <taxon>fabids</taxon>
        <taxon>Fagales</taxon>
        <taxon>Fagaceae</taxon>
        <taxon>Lithocarpus</taxon>
    </lineage>
</organism>
<accession>A0AAW2D3H1</accession>
<sequence length="145" mass="16515">MEILAIQLLGRNMRDTLLWKENKAQVFYFKSAYQVAVQLKEGPWVEHSTASMDNLHGKGSGLLISLQRIQKCSNAIRDFFALFRSMTDRLPPTDGQRWATTSWTVRNAGSKFYFDKVQVHPSVILQGALGFLDEYQKLMSAQTSP</sequence>
<gene>
    <name evidence="1" type="ORF">SO802_011466</name>
</gene>
<dbReference type="Proteomes" id="UP001459277">
    <property type="component" value="Unassembled WGS sequence"/>
</dbReference>